<comment type="similarity">
    <text evidence="2">Belongs to the tectonin family.</text>
</comment>
<evidence type="ECO:0000313" key="4">
    <source>
        <dbReference type="Proteomes" id="UP001152795"/>
    </source>
</evidence>
<evidence type="ECO:0000313" key="3">
    <source>
        <dbReference type="EMBL" id="CAB4024418.1"/>
    </source>
</evidence>
<protein>
    <submittedName>
        <fullName evidence="3">Uncharacterized protein</fullName>
    </submittedName>
</protein>
<accession>A0A7D9J8T1</accession>
<organism evidence="3 4">
    <name type="scientific">Paramuricea clavata</name>
    <name type="common">Red gorgonian</name>
    <name type="synonym">Violescent sea-whip</name>
    <dbReference type="NCBI Taxonomy" id="317549"/>
    <lineage>
        <taxon>Eukaryota</taxon>
        <taxon>Metazoa</taxon>
        <taxon>Cnidaria</taxon>
        <taxon>Anthozoa</taxon>
        <taxon>Octocorallia</taxon>
        <taxon>Malacalcyonacea</taxon>
        <taxon>Plexauridae</taxon>
        <taxon>Paramuricea</taxon>
    </lineage>
</organism>
<dbReference type="PANTHER" id="PTHR23250:SF3">
    <property type="entry name" value="FISH-EGG LECTIN-LIKE ISOFORM X1-RELATED"/>
    <property type="match status" value="1"/>
</dbReference>
<keyword evidence="1" id="KW-0430">Lectin</keyword>
<dbReference type="InterPro" id="IPR051513">
    <property type="entry name" value="Tectonin_beta-prop"/>
</dbReference>
<dbReference type="Proteomes" id="UP001152795">
    <property type="component" value="Unassembled WGS sequence"/>
</dbReference>
<comment type="caution">
    <text evidence="3">The sequence shown here is derived from an EMBL/GenBank/DDBJ whole genome shotgun (WGS) entry which is preliminary data.</text>
</comment>
<dbReference type="AlphaFoldDB" id="A0A7D9J8T1"/>
<gene>
    <name evidence="3" type="ORF">PACLA_8A088586</name>
</gene>
<evidence type="ECO:0000256" key="2">
    <source>
        <dbReference type="ARBA" id="ARBA00038331"/>
    </source>
</evidence>
<keyword evidence="4" id="KW-1185">Reference proteome</keyword>
<name>A0A7D9J8T1_PARCT</name>
<dbReference type="Pfam" id="PF06462">
    <property type="entry name" value="Hyd_WA"/>
    <property type="match status" value="1"/>
</dbReference>
<dbReference type="GO" id="GO:0030246">
    <property type="term" value="F:carbohydrate binding"/>
    <property type="evidence" value="ECO:0007669"/>
    <property type="project" value="UniProtKB-KW"/>
</dbReference>
<dbReference type="Pfam" id="PF19193">
    <property type="entry name" value="Tectonin"/>
    <property type="match status" value="1"/>
</dbReference>
<sequence length="186" mass="19833">QISCSENGIFAVATDGTIFQRTGVSSSNPQGTKWVGYSNGLLTQISSGNFGVLWGVSLKNTSVYHHRDTWIDLGETCSWVSCGGLGCWIVNVNGSASFRTGVNSSDPGGLTWVNTGGSFKQLDTGVHGQVYAVDNEGQMYTREGISAGDPVGYKWSKVGDERFLHVSVGDKFVLGIHETSAIYALP</sequence>
<dbReference type="SMART" id="SM00706">
    <property type="entry name" value="TECPR"/>
    <property type="match status" value="2"/>
</dbReference>
<dbReference type="InterPro" id="IPR006624">
    <property type="entry name" value="Beta-propeller_rpt_TECPR"/>
</dbReference>
<evidence type="ECO:0000256" key="1">
    <source>
        <dbReference type="ARBA" id="ARBA00022734"/>
    </source>
</evidence>
<reference evidence="3" key="1">
    <citation type="submission" date="2020-04" db="EMBL/GenBank/DDBJ databases">
        <authorList>
            <person name="Alioto T."/>
            <person name="Alioto T."/>
            <person name="Gomez Garrido J."/>
        </authorList>
    </citation>
    <scope>NUCLEOTIDE SEQUENCE</scope>
    <source>
        <strain evidence="3">A484AB</strain>
    </source>
</reference>
<dbReference type="PANTHER" id="PTHR23250">
    <property type="entry name" value="DYSFERLIN-RELATED"/>
    <property type="match status" value="1"/>
</dbReference>
<feature type="non-terminal residue" evidence="3">
    <location>
        <position position="186"/>
    </location>
</feature>
<dbReference type="OrthoDB" id="72441at2759"/>
<proteinExistence type="inferred from homology"/>
<dbReference type="EMBL" id="CACRXK020013023">
    <property type="protein sequence ID" value="CAB4024418.1"/>
    <property type="molecule type" value="Genomic_DNA"/>
</dbReference>